<evidence type="ECO:0000256" key="3">
    <source>
        <dbReference type="ARBA" id="ARBA00022475"/>
    </source>
</evidence>
<dbReference type="OMA" id="TVWVPVN"/>
<reference evidence="11" key="2">
    <citation type="submission" date="2025-08" db="UniProtKB">
        <authorList>
            <consortium name="Ensembl"/>
        </authorList>
    </citation>
    <scope>IDENTIFICATION</scope>
</reference>
<reference evidence="12" key="1">
    <citation type="submission" date="2018-12" db="EMBL/GenBank/DDBJ databases">
        <authorList>
            <person name="Yazar S."/>
        </authorList>
    </citation>
    <scope>NUCLEOTIDE SEQUENCE [LARGE SCALE GENOMIC DNA]</scope>
</reference>
<dbReference type="PANTHER" id="PTHR22527">
    <property type="entry name" value="PLACENTA-EXPRESSED TRANSCRIPT 1 PROTEIN"/>
    <property type="match status" value="1"/>
</dbReference>
<dbReference type="RefSeq" id="XP_027703109.1">
    <property type="nucleotide sequence ID" value="XM_027847308.1"/>
</dbReference>
<name>A0A4X2LUP9_VOMUR</name>
<evidence type="ECO:0000259" key="10">
    <source>
        <dbReference type="Pfam" id="PF02014"/>
    </source>
</evidence>
<evidence type="ECO:0000256" key="5">
    <source>
        <dbReference type="ARBA" id="ARBA00022782"/>
    </source>
</evidence>
<feature type="domain" description="Reelin" evidence="10">
    <location>
        <begin position="41"/>
        <end position="133"/>
    </location>
</feature>
<dbReference type="GO" id="GO:0009897">
    <property type="term" value="C:external side of plasma membrane"/>
    <property type="evidence" value="ECO:0007669"/>
    <property type="project" value="TreeGrafter"/>
</dbReference>
<accession>A0A4X2LUP9</accession>
<evidence type="ECO:0000313" key="11">
    <source>
        <dbReference type="Ensembl" id="ENSVURP00010025351.1"/>
    </source>
</evidence>
<comment type="function">
    <text evidence="8">Modulates leading keratinocyte migration and cellular adhesion to matrix proteins during a wound-healing response and promotes wound repair. May play a role during trichilemmal differentiation of the hair follicle.</text>
</comment>
<feature type="chain" id="PRO_5021422674" description="Placenta-expressed transcript 1 protein" evidence="9">
    <location>
        <begin position="30"/>
        <end position="190"/>
    </location>
</feature>
<comment type="subcellular location">
    <subcellularLocation>
        <location evidence="1">Apical cell membrane</location>
    </subcellularLocation>
</comment>
<evidence type="ECO:0000313" key="12">
    <source>
        <dbReference type="Proteomes" id="UP000314987"/>
    </source>
</evidence>
<dbReference type="Proteomes" id="UP000314987">
    <property type="component" value="Unassembled WGS sequence"/>
</dbReference>
<dbReference type="GO" id="GO:0016324">
    <property type="term" value="C:apical plasma membrane"/>
    <property type="evidence" value="ECO:0007669"/>
    <property type="project" value="UniProtKB-SubCell"/>
</dbReference>
<dbReference type="Gene3D" id="2.60.40.4060">
    <property type="entry name" value="Reeler domain"/>
    <property type="match status" value="1"/>
</dbReference>
<dbReference type="InterPro" id="IPR002861">
    <property type="entry name" value="Reeler_dom"/>
</dbReference>
<dbReference type="InterPro" id="IPR042307">
    <property type="entry name" value="Reeler_sf"/>
</dbReference>
<proteinExistence type="predicted"/>
<gene>
    <name evidence="11" type="primary">PLET1</name>
</gene>
<dbReference type="GeneTree" id="ENSGT00390000014690"/>
<keyword evidence="5" id="KW-0221">Differentiation</keyword>
<evidence type="ECO:0000256" key="6">
    <source>
        <dbReference type="ARBA" id="ARBA00023136"/>
    </source>
</evidence>
<organism evidence="11 12">
    <name type="scientific">Vombatus ursinus</name>
    <name type="common">Common wombat</name>
    <dbReference type="NCBI Taxonomy" id="29139"/>
    <lineage>
        <taxon>Eukaryota</taxon>
        <taxon>Metazoa</taxon>
        <taxon>Chordata</taxon>
        <taxon>Craniata</taxon>
        <taxon>Vertebrata</taxon>
        <taxon>Euteleostomi</taxon>
        <taxon>Mammalia</taxon>
        <taxon>Metatheria</taxon>
        <taxon>Diprotodontia</taxon>
        <taxon>Vombatidae</taxon>
        <taxon>Vombatus</taxon>
    </lineage>
</organism>
<keyword evidence="4 9" id="KW-0732">Signal</keyword>
<keyword evidence="12" id="KW-1185">Reference proteome</keyword>
<evidence type="ECO:0000256" key="8">
    <source>
        <dbReference type="ARBA" id="ARBA00024756"/>
    </source>
</evidence>
<keyword evidence="3" id="KW-1003">Cell membrane</keyword>
<feature type="signal peptide" evidence="9">
    <location>
        <begin position="1"/>
        <end position="29"/>
    </location>
</feature>
<dbReference type="GeneID" id="114032096"/>
<dbReference type="Pfam" id="PF02014">
    <property type="entry name" value="Reeler"/>
    <property type="match status" value="1"/>
</dbReference>
<evidence type="ECO:0000256" key="2">
    <source>
        <dbReference type="ARBA" id="ARBA00014036"/>
    </source>
</evidence>
<sequence length="190" mass="21151">MAALSSALKLLLLLLQLLGLQVLLFSGSAVSSPEDCTFPETTNTSSNFSIKADSNIYKTNKTYTVTFSGNEDLYSVILQAVDKDNKSIGHWQNPDHLCNDSVLYQVKNFNGTIFQANWTSPNCSDIMEVEIRAFTFYFNYGATFSSFKLDRKASTPLLTTPKSSAQKAYTSTIIDIIQLLFVYFTSKLIS</sequence>
<dbReference type="STRING" id="29139.ENSVURP00010025351"/>
<keyword evidence="7" id="KW-0325">Glycoprotein</keyword>
<evidence type="ECO:0000256" key="7">
    <source>
        <dbReference type="ARBA" id="ARBA00023180"/>
    </source>
</evidence>
<evidence type="ECO:0000256" key="9">
    <source>
        <dbReference type="SAM" id="SignalP"/>
    </source>
</evidence>
<reference evidence="11" key="3">
    <citation type="submission" date="2025-09" db="UniProtKB">
        <authorList>
            <consortium name="Ensembl"/>
        </authorList>
    </citation>
    <scope>IDENTIFICATION</scope>
</reference>
<evidence type="ECO:0000256" key="4">
    <source>
        <dbReference type="ARBA" id="ARBA00022729"/>
    </source>
</evidence>
<dbReference type="CTD" id="349633"/>
<evidence type="ECO:0000256" key="1">
    <source>
        <dbReference type="ARBA" id="ARBA00004221"/>
    </source>
</evidence>
<dbReference type="InterPro" id="IPR026184">
    <property type="entry name" value="PLET1"/>
</dbReference>
<keyword evidence="6" id="KW-0472">Membrane</keyword>
<protein>
    <recommendedName>
        <fullName evidence="2">Placenta-expressed transcript 1 protein</fullName>
    </recommendedName>
</protein>
<dbReference type="GO" id="GO:0030154">
    <property type="term" value="P:cell differentiation"/>
    <property type="evidence" value="ECO:0007669"/>
    <property type="project" value="UniProtKB-KW"/>
</dbReference>
<dbReference type="PANTHER" id="PTHR22527:SF2">
    <property type="entry name" value="PLACENTA-EXPRESSED TRANSCRIPT 1 PROTEIN"/>
    <property type="match status" value="1"/>
</dbReference>
<dbReference type="GO" id="GO:0001953">
    <property type="term" value="P:negative regulation of cell-matrix adhesion"/>
    <property type="evidence" value="ECO:0007669"/>
    <property type="project" value="TreeGrafter"/>
</dbReference>
<dbReference type="OrthoDB" id="9446289at2759"/>
<dbReference type="AlphaFoldDB" id="A0A4X2LUP9"/>
<dbReference type="Ensembl" id="ENSVURT00010028863.1">
    <property type="protein sequence ID" value="ENSVURP00010025351.1"/>
    <property type="gene ID" value="ENSVURG00010019421.1"/>
</dbReference>
<dbReference type="GO" id="GO:0030335">
    <property type="term" value="P:positive regulation of cell migration"/>
    <property type="evidence" value="ECO:0007669"/>
    <property type="project" value="TreeGrafter"/>
</dbReference>
<dbReference type="GO" id="GO:0035313">
    <property type="term" value="P:wound healing, spreading of epidermal cells"/>
    <property type="evidence" value="ECO:0007669"/>
    <property type="project" value="TreeGrafter"/>
</dbReference>